<accession>A0ACA9N522</accession>
<comment type="caution">
    <text evidence="1">The sequence shown here is derived from an EMBL/GenBank/DDBJ whole genome shotgun (WGS) entry which is preliminary data.</text>
</comment>
<evidence type="ECO:0000313" key="1">
    <source>
        <dbReference type="EMBL" id="CAG8628194.1"/>
    </source>
</evidence>
<dbReference type="Proteomes" id="UP000789525">
    <property type="component" value="Unassembled WGS sequence"/>
</dbReference>
<name>A0ACA9N522_9GLOM</name>
<keyword evidence="2" id="KW-1185">Reference proteome</keyword>
<evidence type="ECO:0000313" key="2">
    <source>
        <dbReference type="Proteomes" id="UP000789525"/>
    </source>
</evidence>
<proteinExistence type="predicted"/>
<dbReference type="EMBL" id="CAJVPT010017686">
    <property type="protein sequence ID" value="CAG8628194.1"/>
    <property type="molecule type" value="Genomic_DNA"/>
</dbReference>
<sequence length="1305" mass="144458">TSKFQGAGASEVGFRVFPLEKRRLIPENRTVKRTSALESPIVALTVVVVFRVEVIKVAAALWRTYAPSNNYGQLPNLHKTAITDLQWSSISPILYTVSADKTIAMSDLTTGERVKRLRGHSGIINAISTTTAGGSGIELLATAADDGTVKVWEGGDEGSKHCVADWQLGCPVTAVCWGPDGNSVYIGALDNLIHVYDLRKGEEVTILGGHTDTPTSIALSPDGGYLLTSTLSVNEQIRVIYHVTISLFTNNYSRHSTFQPITNQNTSHTLRYAISLDLESKSFTSITGAPAGFENALIRGAWSRTDNGSRVAVGGADRTVTIWDVETTKIQYKLPGHKGTSSPVAKTPRFYWENLKRLPSSYTNIMNSTGVLIQRPTVTSHMASKLLPHSKLAFRPCQTSGVQRALLGNSSNLVRMSHLPRQRIHRSPITPVQQRWVNTGGLTNLFDTSTVGGIQVRNISEIGGIELEDGLTLRSSCILTRGKVFLWKTPGTPWNGWSAADFELFEVLVPKPEILLIGTGKSLLQPPPSIRQYLHQIGVQFEIMDTVRIRCYWMHALIILYLLTNSRYRETPVRPLTFYQRREDKSPLLYYPFLLTPGRDTVDWFLLPKRPQEQHRGVQSSDSEVDLENDDDQIRNYAPTSPAQWSHHRHSVNSTVEGHIQAERGSLQRRGTQAARRSPIDSLPLEMLIHIFRQLTETSHLYNCLFVSSTWCQCVVELLWLKPHLASLDSLLAFLRIIQPGFNPNAPESNGEITFDSREVLVNGRWQSRESVGKETQKTEDPQGKSEATAQIEPYFPYARFVRRLNLSGVADDIQDIYFRCLTACTRLERLTLNGCIHLTDNSLSILGNMPNLVALDLTGVVDVTDATIVSVANVCNKIQGINLEGCKKVTDIGLLAIAENCPLLRRIKLCELDRITGNSVSKLVHQCPLLIEIDLNGCIQIDEGAVRDIWTHCSHLRELRLAQCSNIGDFAFPAAPRLAKPASTGNTGNGPSNTTPIVLPLLPPLLLSRPLGHLRQLDLMSVHITDEAVSGIIANAPRLRNLVLAKCSNLTDTAVRSISELGRHLQFLHLGHAAAITDSCISLTDDSVKALAALPKLRRIGLVRVPNLTDDAVRYLTARGSTLERVHLSYCERITVRAIYVLLKRLTKLTHLSLTGVPAFRRSELQQFCRPPPSNFNDTQRAAFCVYSGPGIHHLRKYLEKIAHSVQREGQPEEDDGGGVFSSLADNLVYETDEDVQELDEHDFLSNMPHLGPNRNHQAQSDGIDRNPSMSQYQSGTTRLPSSVGNTSSSTYEQSHTSTGSPLH</sequence>
<reference evidence="1" key="1">
    <citation type="submission" date="2021-06" db="EMBL/GenBank/DDBJ databases">
        <authorList>
            <person name="Kallberg Y."/>
            <person name="Tangrot J."/>
            <person name="Rosling A."/>
        </authorList>
    </citation>
    <scope>NUCLEOTIDE SEQUENCE</scope>
    <source>
        <strain evidence="1">CL356</strain>
    </source>
</reference>
<organism evidence="1 2">
    <name type="scientific">Acaulospora colombiana</name>
    <dbReference type="NCBI Taxonomy" id="27376"/>
    <lineage>
        <taxon>Eukaryota</taxon>
        <taxon>Fungi</taxon>
        <taxon>Fungi incertae sedis</taxon>
        <taxon>Mucoromycota</taxon>
        <taxon>Glomeromycotina</taxon>
        <taxon>Glomeromycetes</taxon>
        <taxon>Diversisporales</taxon>
        <taxon>Acaulosporaceae</taxon>
        <taxon>Acaulospora</taxon>
    </lineage>
</organism>
<protein>
    <submittedName>
        <fullName evidence="1">15844_t:CDS:1</fullName>
    </submittedName>
</protein>
<gene>
    <name evidence="1" type="ORF">ACOLOM_LOCUS7548</name>
</gene>
<feature type="non-terminal residue" evidence="1">
    <location>
        <position position="1305"/>
    </location>
</feature>
<feature type="non-terminal residue" evidence="1">
    <location>
        <position position="1"/>
    </location>
</feature>